<dbReference type="AlphaFoldDB" id="A0A857JAK6"/>
<reference evidence="1 2" key="1">
    <citation type="submission" date="2020-01" db="EMBL/GenBank/DDBJ databases">
        <title>Genome sequencing of strain KACC 21265.</title>
        <authorList>
            <person name="Heo J."/>
            <person name="Kim S.-J."/>
            <person name="Kim J.-S."/>
            <person name="Hong S.-B."/>
            <person name="Kwon S.-W."/>
        </authorList>
    </citation>
    <scope>NUCLEOTIDE SEQUENCE [LARGE SCALE GENOMIC DNA]</scope>
    <source>
        <strain evidence="1 2">KACC 21265</strain>
    </source>
</reference>
<evidence type="ECO:0000313" key="1">
    <source>
        <dbReference type="EMBL" id="QHI99775.1"/>
    </source>
</evidence>
<protein>
    <submittedName>
        <fullName evidence="1">Uncharacterized protein</fullName>
    </submittedName>
</protein>
<evidence type="ECO:0000313" key="2">
    <source>
        <dbReference type="Proteomes" id="UP000464787"/>
    </source>
</evidence>
<keyword evidence="2" id="KW-1185">Reference proteome</keyword>
<dbReference type="Proteomes" id="UP000464787">
    <property type="component" value="Chromosome"/>
</dbReference>
<sequence length="131" mass="15030">MVTTFPCAQTVTAHRPRRFFGRRLPPWAQHFYSAEYPRLPKGQGRAVREGLVDGQVAITATRFRNEVSFSPDELRWVPTGVYTDPDIEREKLHMWGRILNWAYAVATQDPDDHHWVTIVKRSRGLGAGGLE</sequence>
<proteinExistence type="predicted"/>
<dbReference type="KEGG" id="xyk:GT347_18390"/>
<dbReference type="RefSeq" id="WP_160553586.1">
    <property type="nucleotide sequence ID" value="NZ_CP047650.1"/>
</dbReference>
<name>A0A857JAK6_9BURK</name>
<dbReference type="EMBL" id="CP047650">
    <property type="protein sequence ID" value="QHI99775.1"/>
    <property type="molecule type" value="Genomic_DNA"/>
</dbReference>
<gene>
    <name evidence="1" type="ORF">GT347_18390</name>
</gene>
<accession>A0A857JAK6</accession>
<organism evidence="1 2">
    <name type="scientific">Xylophilus rhododendri</name>
    <dbReference type="NCBI Taxonomy" id="2697032"/>
    <lineage>
        <taxon>Bacteria</taxon>
        <taxon>Pseudomonadati</taxon>
        <taxon>Pseudomonadota</taxon>
        <taxon>Betaproteobacteria</taxon>
        <taxon>Burkholderiales</taxon>
        <taxon>Xylophilus</taxon>
    </lineage>
</organism>